<dbReference type="Gene3D" id="1.20.1260.10">
    <property type="match status" value="1"/>
</dbReference>
<dbReference type="InterPro" id="IPR012347">
    <property type="entry name" value="Ferritin-like"/>
</dbReference>
<dbReference type="PANTHER" id="PTHR33531">
    <property type="entry name" value="RUBRERYTHRIN SUBFAMILY"/>
    <property type="match status" value="1"/>
</dbReference>
<dbReference type="GO" id="GO:0016491">
    <property type="term" value="F:oxidoreductase activity"/>
    <property type="evidence" value="ECO:0007669"/>
    <property type="project" value="InterPro"/>
</dbReference>
<name>A0LFB4_SYNFM</name>
<dbReference type="Proteomes" id="UP000001784">
    <property type="component" value="Chromosome"/>
</dbReference>
<sequence>MDSRVNLFCASGCRPKHDGYVEQFNKQTQEVEMSTVSCSSMDDVINFAISREEAAMDFYQKCADRARNPGIKKFFQEMVQEEERHRALLKDLNPMDLGTLTLDKVEDLRISDYLVEVKFTEQVTYQEALTLAMKKEEKAHAFYEAWKNKCMHEKTAKLFEMLAVEELKHKRKIETLYDEEILTWD</sequence>
<gene>
    <name evidence="2" type="ordered locus">Sfum_0416</name>
</gene>
<proteinExistence type="predicted"/>
<reference evidence="2 3" key="1">
    <citation type="submission" date="2006-10" db="EMBL/GenBank/DDBJ databases">
        <title>Complete sequence of Syntrophobacter fumaroxidans MPOB.</title>
        <authorList>
            <consortium name="US DOE Joint Genome Institute"/>
            <person name="Copeland A."/>
            <person name="Lucas S."/>
            <person name="Lapidus A."/>
            <person name="Barry K."/>
            <person name="Detter J.C."/>
            <person name="Glavina del Rio T."/>
            <person name="Hammon N."/>
            <person name="Israni S."/>
            <person name="Pitluck S."/>
            <person name="Goltsman E.G."/>
            <person name="Martinez M."/>
            <person name="Schmutz J."/>
            <person name="Larimer F."/>
            <person name="Land M."/>
            <person name="Hauser L."/>
            <person name="Kyrpides N."/>
            <person name="Kim E."/>
            <person name="Boone D.R."/>
            <person name="Brockman F."/>
            <person name="Culley D."/>
            <person name="Ferry J."/>
            <person name="Gunsalus R."/>
            <person name="McInerney M.J."/>
            <person name="Morrison M."/>
            <person name="Plugge C."/>
            <person name="Rohlin L."/>
            <person name="Scholten J."/>
            <person name="Sieber J."/>
            <person name="Stams A.J.M."/>
            <person name="Worm P."/>
            <person name="Henstra A.M."/>
            <person name="Richardson P."/>
        </authorList>
    </citation>
    <scope>NUCLEOTIDE SEQUENCE [LARGE SCALE GENOMIC DNA]</scope>
    <source>
        <strain evidence="3">DSM 10017 / MPOB</strain>
    </source>
</reference>
<dbReference type="PANTHER" id="PTHR33531:SF10">
    <property type="entry name" value="BLR7895 PROTEIN"/>
    <property type="match status" value="1"/>
</dbReference>
<dbReference type="InterPro" id="IPR009078">
    <property type="entry name" value="Ferritin-like_SF"/>
</dbReference>
<dbReference type="OrthoDB" id="1118885at2"/>
<accession>A0LFB4</accession>
<evidence type="ECO:0000313" key="2">
    <source>
        <dbReference type="EMBL" id="ABK16116.1"/>
    </source>
</evidence>
<dbReference type="InParanoid" id="A0LFB4"/>
<dbReference type="SUPFAM" id="SSF47240">
    <property type="entry name" value="Ferritin-like"/>
    <property type="match status" value="1"/>
</dbReference>
<organism evidence="2 3">
    <name type="scientific">Syntrophobacter fumaroxidans (strain DSM 10017 / MPOB)</name>
    <dbReference type="NCBI Taxonomy" id="335543"/>
    <lineage>
        <taxon>Bacteria</taxon>
        <taxon>Pseudomonadati</taxon>
        <taxon>Thermodesulfobacteriota</taxon>
        <taxon>Syntrophobacteria</taxon>
        <taxon>Syntrophobacterales</taxon>
        <taxon>Syntrophobacteraceae</taxon>
        <taxon>Syntrophobacter</taxon>
    </lineage>
</organism>
<evidence type="ECO:0000259" key="1">
    <source>
        <dbReference type="Pfam" id="PF02915"/>
    </source>
</evidence>
<protein>
    <submittedName>
        <fullName evidence="2">Rubrerythrin</fullName>
    </submittedName>
</protein>
<dbReference type="eggNOG" id="COG1633">
    <property type="taxonomic scope" value="Bacteria"/>
</dbReference>
<dbReference type="Pfam" id="PF02915">
    <property type="entry name" value="Rubrerythrin"/>
    <property type="match status" value="1"/>
</dbReference>
<dbReference type="EMBL" id="CP000478">
    <property type="protein sequence ID" value="ABK16116.1"/>
    <property type="molecule type" value="Genomic_DNA"/>
</dbReference>
<keyword evidence="3" id="KW-1185">Reference proteome</keyword>
<dbReference type="AlphaFoldDB" id="A0LFB4"/>
<feature type="domain" description="Rubrerythrin diiron-binding" evidence="1">
    <location>
        <begin position="43"/>
        <end position="177"/>
    </location>
</feature>
<dbReference type="STRING" id="335543.Sfum_0416"/>
<dbReference type="HOGENOM" id="CLU_119858_2_0_7"/>
<dbReference type="KEGG" id="sfu:Sfum_0416"/>
<dbReference type="InterPro" id="IPR003251">
    <property type="entry name" value="Rr_diiron-bd_dom"/>
</dbReference>
<dbReference type="GO" id="GO:0046872">
    <property type="term" value="F:metal ion binding"/>
    <property type="evidence" value="ECO:0007669"/>
    <property type="project" value="InterPro"/>
</dbReference>
<dbReference type="CDD" id="cd01045">
    <property type="entry name" value="Ferritin_like_AB"/>
    <property type="match status" value="1"/>
</dbReference>
<evidence type="ECO:0000313" key="3">
    <source>
        <dbReference type="Proteomes" id="UP000001784"/>
    </source>
</evidence>